<sequence>MFLLAYSCSVIFSYLYHLTTVDKLNLKYFIMYSKCDYCSRRLSWLELLPIISFIYLKGRTLCCNKRLSLNYFIGETLAFIILPFTSFNYFDVNTPLFLTTFLFLLTMALYDIQTLTLNINLVIILLMISIFIAPLHFHTFLLFAPLFHLCFLFNPHQIGYGDILLLTVLSLFYPYKFFITFVTFTFAIALIFSSLMLLIGQRHYIPLIPFILVSYVITSYFYHDIIINL</sequence>
<dbReference type="InterPro" id="IPR000045">
    <property type="entry name" value="Prepilin_IV_endopep_pep"/>
</dbReference>
<dbReference type="RefSeq" id="WP_103166013.1">
    <property type="nucleotide sequence ID" value="NZ_CP130489.1"/>
</dbReference>
<comment type="subcellular location">
    <subcellularLocation>
        <location evidence="1">Cell membrane</location>
        <topology evidence="1">Multi-pass membrane protein</topology>
    </subcellularLocation>
</comment>
<dbReference type="Pfam" id="PF06750">
    <property type="entry name" value="A24_N_bact"/>
    <property type="match status" value="1"/>
</dbReference>
<name>A0A2K4DR91_9STAP</name>
<keyword evidence="5 7" id="KW-1133">Transmembrane helix</keyword>
<feature type="transmembrane region" description="Helical" evidence="7">
    <location>
        <begin position="204"/>
        <end position="223"/>
    </location>
</feature>
<dbReference type="PANTHER" id="PTHR30487:SF0">
    <property type="entry name" value="PREPILIN LEADER PEPTIDASE_N-METHYLTRANSFERASE-RELATED"/>
    <property type="match status" value="1"/>
</dbReference>
<evidence type="ECO:0000256" key="2">
    <source>
        <dbReference type="ARBA" id="ARBA00005801"/>
    </source>
</evidence>
<evidence type="ECO:0000256" key="1">
    <source>
        <dbReference type="ARBA" id="ARBA00004651"/>
    </source>
</evidence>
<dbReference type="EMBL" id="PYZI01000001">
    <property type="protein sequence ID" value="PTF15363.1"/>
    <property type="molecule type" value="Genomic_DNA"/>
</dbReference>
<organism evidence="10 13">
    <name type="scientific">Staphylococcus devriesei</name>
    <dbReference type="NCBI Taxonomy" id="586733"/>
    <lineage>
        <taxon>Bacteria</taxon>
        <taxon>Bacillati</taxon>
        <taxon>Bacillota</taxon>
        <taxon>Bacilli</taxon>
        <taxon>Bacillales</taxon>
        <taxon>Staphylococcaceae</taxon>
        <taxon>Staphylococcus</taxon>
    </lineage>
</organism>
<gene>
    <name evidence="10" type="ORF">BUY44_11300</name>
    <name evidence="11" type="ORF">BUY47_00905</name>
</gene>
<keyword evidence="6 7" id="KW-0472">Membrane</keyword>
<dbReference type="Gene3D" id="1.20.120.1220">
    <property type="match status" value="1"/>
</dbReference>
<dbReference type="Proteomes" id="UP000242088">
    <property type="component" value="Unassembled WGS sequence"/>
</dbReference>
<evidence type="ECO:0000313" key="13">
    <source>
        <dbReference type="Proteomes" id="UP000242547"/>
    </source>
</evidence>
<evidence type="ECO:0000313" key="10">
    <source>
        <dbReference type="EMBL" id="PTE70329.1"/>
    </source>
</evidence>
<dbReference type="GO" id="GO:0006465">
    <property type="term" value="P:signal peptide processing"/>
    <property type="evidence" value="ECO:0007669"/>
    <property type="project" value="TreeGrafter"/>
</dbReference>
<dbReference type="EMBL" id="PYZL01000134">
    <property type="protein sequence ID" value="PTE70329.1"/>
    <property type="molecule type" value="Genomic_DNA"/>
</dbReference>
<dbReference type="PANTHER" id="PTHR30487">
    <property type="entry name" value="TYPE 4 PREPILIN-LIKE PROTEINS LEADER PEPTIDE-PROCESSING ENZYME"/>
    <property type="match status" value="1"/>
</dbReference>
<reference evidence="11" key="2">
    <citation type="submission" date="2018-03" db="EMBL/GenBank/DDBJ databases">
        <authorList>
            <person name="Naushad S."/>
        </authorList>
    </citation>
    <scope>NUCLEOTIDE SEQUENCE</scope>
    <source>
        <strain evidence="11">SNUC 1409</strain>
    </source>
</reference>
<keyword evidence="3" id="KW-1003">Cell membrane</keyword>
<dbReference type="GO" id="GO:0004190">
    <property type="term" value="F:aspartic-type endopeptidase activity"/>
    <property type="evidence" value="ECO:0007669"/>
    <property type="project" value="InterPro"/>
</dbReference>
<reference evidence="10" key="3">
    <citation type="submission" date="2018-03" db="EMBL/GenBank/DDBJ databases">
        <authorList>
            <person name="Keele B.F."/>
        </authorList>
    </citation>
    <scope>NUCLEOTIDE SEQUENCE</scope>
    <source>
        <strain evidence="10">SNUC 761</strain>
    </source>
</reference>
<proteinExistence type="inferred from homology"/>
<comment type="similarity">
    <text evidence="2">Belongs to the peptidase A24 family.</text>
</comment>
<feature type="transmembrane region" description="Helical" evidence="7">
    <location>
        <begin position="96"/>
        <end position="112"/>
    </location>
</feature>
<dbReference type="AlphaFoldDB" id="A0A2K4DR91"/>
<protein>
    <submittedName>
        <fullName evidence="10">Peptidase</fullName>
    </submittedName>
</protein>
<evidence type="ECO:0000256" key="3">
    <source>
        <dbReference type="ARBA" id="ARBA00022475"/>
    </source>
</evidence>
<accession>A0A2K4DR91</accession>
<evidence type="ECO:0000313" key="12">
    <source>
        <dbReference type="Proteomes" id="UP000242088"/>
    </source>
</evidence>
<feature type="transmembrane region" description="Helical" evidence="7">
    <location>
        <begin position="41"/>
        <end position="57"/>
    </location>
</feature>
<dbReference type="Pfam" id="PF01478">
    <property type="entry name" value="Peptidase_A24"/>
    <property type="match status" value="1"/>
</dbReference>
<dbReference type="InterPro" id="IPR010627">
    <property type="entry name" value="Prepilin_pept_A24_N"/>
</dbReference>
<feature type="transmembrane region" description="Helical" evidence="7">
    <location>
        <begin position="119"/>
        <end position="143"/>
    </location>
</feature>
<feature type="domain" description="Prepilin type IV endopeptidase peptidase" evidence="8">
    <location>
        <begin position="100"/>
        <end position="193"/>
    </location>
</feature>
<evidence type="ECO:0000256" key="7">
    <source>
        <dbReference type="SAM" id="Phobius"/>
    </source>
</evidence>
<evidence type="ECO:0000313" key="11">
    <source>
        <dbReference type="EMBL" id="PTF15363.1"/>
    </source>
</evidence>
<evidence type="ECO:0000256" key="5">
    <source>
        <dbReference type="ARBA" id="ARBA00022989"/>
    </source>
</evidence>
<keyword evidence="12" id="KW-1185">Reference proteome</keyword>
<feature type="transmembrane region" description="Helical" evidence="7">
    <location>
        <begin position="163"/>
        <end position="192"/>
    </location>
</feature>
<comment type="caution">
    <text evidence="10">The sequence shown here is derived from an EMBL/GenBank/DDBJ whole genome shotgun (WGS) entry which is preliminary data.</text>
</comment>
<dbReference type="GeneID" id="300413818"/>
<evidence type="ECO:0000259" key="8">
    <source>
        <dbReference type="Pfam" id="PF01478"/>
    </source>
</evidence>
<keyword evidence="4 7" id="KW-0812">Transmembrane</keyword>
<evidence type="ECO:0000259" key="9">
    <source>
        <dbReference type="Pfam" id="PF06750"/>
    </source>
</evidence>
<evidence type="ECO:0000256" key="6">
    <source>
        <dbReference type="ARBA" id="ARBA00023136"/>
    </source>
</evidence>
<dbReference type="InterPro" id="IPR050882">
    <property type="entry name" value="Prepilin_peptidase/N-MTase"/>
</dbReference>
<dbReference type="Proteomes" id="UP000242547">
    <property type="component" value="Unassembled WGS sequence"/>
</dbReference>
<evidence type="ECO:0000256" key="4">
    <source>
        <dbReference type="ARBA" id="ARBA00022692"/>
    </source>
</evidence>
<feature type="domain" description="Prepilin peptidase A24 N-terminal" evidence="9">
    <location>
        <begin position="27"/>
        <end position="84"/>
    </location>
</feature>
<feature type="transmembrane region" description="Helical" evidence="7">
    <location>
        <begin position="69"/>
        <end position="90"/>
    </location>
</feature>
<reference evidence="12 13" key="1">
    <citation type="journal article" date="2016" name="Front. Microbiol.">
        <title>Comprehensive Phylogenetic Analysis of Bovine Non-aureus Staphylococci Species Based on Whole-Genome Sequencing.</title>
        <authorList>
            <person name="Naushad S."/>
            <person name="Barkema H.W."/>
            <person name="Luby C."/>
            <person name="Condas L.A."/>
            <person name="Nobrega D.B."/>
            <person name="Carson D.A."/>
            <person name="De Buck J."/>
        </authorList>
    </citation>
    <scope>NUCLEOTIDE SEQUENCE [LARGE SCALE GENOMIC DNA]</scope>
    <source>
        <strain evidence="11 12">SNUC 1409</strain>
        <strain evidence="10 13">SNUC 761</strain>
    </source>
</reference>
<dbReference type="GO" id="GO:0005886">
    <property type="term" value="C:plasma membrane"/>
    <property type="evidence" value="ECO:0007669"/>
    <property type="project" value="UniProtKB-SubCell"/>
</dbReference>